<evidence type="ECO:0000313" key="14">
    <source>
        <dbReference type="Proteomes" id="UP000440367"/>
    </source>
</evidence>
<dbReference type="Proteomes" id="UP000488956">
    <property type="component" value="Unassembled WGS sequence"/>
</dbReference>
<dbReference type="Proteomes" id="UP000440367">
    <property type="component" value="Unassembled WGS sequence"/>
</dbReference>
<dbReference type="EMBL" id="QXGB01000197">
    <property type="protein sequence ID" value="KAE9225219.1"/>
    <property type="molecule type" value="Genomic_DNA"/>
</dbReference>
<dbReference type="EMBL" id="QXGA01001123">
    <property type="protein sequence ID" value="KAE9128414.1"/>
    <property type="molecule type" value="Genomic_DNA"/>
</dbReference>
<proteinExistence type="predicted"/>
<dbReference type="Proteomes" id="UP000433483">
    <property type="component" value="Unassembled WGS sequence"/>
</dbReference>
<dbReference type="Proteomes" id="UP000437068">
    <property type="component" value="Unassembled WGS sequence"/>
</dbReference>
<evidence type="ECO:0000256" key="1">
    <source>
        <dbReference type="SAM" id="SignalP"/>
    </source>
</evidence>
<dbReference type="EMBL" id="QXFW01000459">
    <property type="protein sequence ID" value="KAE9011579.1"/>
    <property type="molecule type" value="Genomic_DNA"/>
</dbReference>
<evidence type="ECO:0000313" key="2">
    <source>
        <dbReference type="EMBL" id="KAE8938891.1"/>
    </source>
</evidence>
<evidence type="ECO:0000313" key="9">
    <source>
        <dbReference type="EMBL" id="KAE9311525.1"/>
    </source>
</evidence>
<keyword evidence="12" id="KW-1185">Reference proteome</keyword>
<dbReference type="EMBL" id="QXFX01000500">
    <property type="protein sequence ID" value="KAE9113403.1"/>
    <property type="molecule type" value="Genomic_DNA"/>
</dbReference>
<evidence type="ECO:0000313" key="16">
    <source>
        <dbReference type="Proteomes" id="UP000441208"/>
    </source>
</evidence>
<evidence type="ECO:0000313" key="18">
    <source>
        <dbReference type="Proteomes" id="UP000486351"/>
    </source>
</evidence>
<evidence type="ECO:0000313" key="15">
    <source>
        <dbReference type="Proteomes" id="UP000440732"/>
    </source>
</evidence>
<sequence length="95" mass="10166">MRCRAGPTTSLLTLVGLRRICMIASDWGAETMPVSDLLCGSWPLVPTPRSSGLRHDNVQGCTDMSGLMVCSNIGLSPRILPVLSYPTTRISSTTS</sequence>
<dbReference type="OrthoDB" id="10300039at2759"/>
<evidence type="ECO:0008006" key="20">
    <source>
        <dbReference type="Google" id="ProtNLM"/>
    </source>
</evidence>
<dbReference type="Proteomes" id="UP000429523">
    <property type="component" value="Unassembled WGS sequence"/>
</dbReference>
<dbReference type="AlphaFoldDB" id="A0A6A3F3G0"/>
<evidence type="ECO:0000313" key="5">
    <source>
        <dbReference type="EMBL" id="KAE9126212.1"/>
    </source>
</evidence>
<evidence type="ECO:0000313" key="3">
    <source>
        <dbReference type="EMBL" id="KAE9011579.1"/>
    </source>
</evidence>
<protein>
    <recommendedName>
        <fullName evidence="20">Secreted protein</fullName>
    </recommendedName>
</protein>
<dbReference type="Proteomes" id="UP000486351">
    <property type="component" value="Unassembled WGS sequence"/>
</dbReference>
<evidence type="ECO:0000313" key="8">
    <source>
        <dbReference type="EMBL" id="KAE9225219.1"/>
    </source>
</evidence>
<dbReference type="EMBL" id="QXGD01000872">
    <property type="protein sequence ID" value="KAE9221778.1"/>
    <property type="molecule type" value="Genomic_DNA"/>
</dbReference>
<evidence type="ECO:0000313" key="6">
    <source>
        <dbReference type="EMBL" id="KAE9128414.1"/>
    </source>
</evidence>
<name>A0A6A3F3G0_9STRA</name>
<reference evidence="11 12" key="1">
    <citation type="submission" date="2018-08" db="EMBL/GenBank/DDBJ databases">
        <title>Genomic investigation of the strawberry pathogen Phytophthora fragariae indicates pathogenicity is determined by transcriptional variation in three key races.</title>
        <authorList>
            <person name="Adams T.M."/>
            <person name="Armitage A.D."/>
            <person name="Sobczyk M.K."/>
            <person name="Bates H.J."/>
            <person name="Dunwell J.M."/>
            <person name="Nellist C.F."/>
            <person name="Harrison R.J."/>
        </authorList>
    </citation>
    <scope>NUCLEOTIDE SEQUENCE [LARGE SCALE GENOMIC DNA]</scope>
    <source>
        <strain evidence="9 13">A4</strain>
        <strain evidence="7 14">BC-1</strain>
        <strain evidence="8 12">NOV-27</strain>
        <strain evidence="6 15">NOV-5</strain>
        <strain evidence="5 16">NOV-71</strain>
        <strain evidence="10 18">NOV-77</strain>
        <strain evidence="2 11">NOV-9</strain>
        <strain evidence="4 19">ONT-3</strain>
        <strain evidence="3 17">SCRP245</strain>
    </source>
</reference>
<evidence type="ECO:0000313" key="13">
    <source>
        <dbReference type="Proteomes" id="UP000437068"/>
    </source>
</evidence>
<keyword evidence="1" id="KW-0732">Signal</keyword>
<organism evidence="2 11">
    <name type="scientific">Phytophthora fragariae</name>
    <dbReference type="NCBI Taxonomy" id="53985"/>
    <lineage>
        <taxon>Eukaryota</taxon>
        <taxon>Sar</taxon>
        <taxon>Stramenopiles</taxon>
        <taxon>Oomycota</taxon>
        <taxon>Peronosporomycetes</taxon>
        <taxon>Peronosporales</taxon>
        <taxon>Peronosporaceae</taxon>
        <taxon>Phytophthora</taxon>
    </lineage>
</organism>
<dbReference type="EMBL" id="QXFZ01000220">
    <property type="protein sequence ID" value="KAE9126212.1"/>
    <property type="molecule type" value="Genomic_DNA"/>
</dbReference>
<evidence type="ECO:0000313" key="10">
    <source>
        <dbReference type="EMBL" id="KAE9320095.1"/>
    </source>
</evidence>
<evidence type="ECO:0000313" key="17">
    <source>
        <dbReference type="Proteomes" id="UP000460718"/>
    </source>
</evidence>
<comment type="caution">
    <text evidence="2">The sequence shown here is derived from an EMBL/GenBank/DDBJ whole genome shotgun (WGS) entry which is preliminary data.</text>
</comment>
<dbReference type="EMBL" id="QXGF01000527">
    <property type="protein sequence ID" value="KAE8938891.1"/>
    <property type="molecule type" value="Genomic_DNA"/>
</dbReference>
<accession>A0A6A3F3G0</accession>
<feature type="signal peptide" evidence="1">
    <location>
        <begin position="1"/>
        <end position="28"/>
    </location>
</feature>
<evidence type="ECO:0000313" key="11">
    <source>
        <dbReference type="Proteomes" id="UP000429523"/>
    </source>
</evidence>
<dbReference type="Proteomes" id="UP000440732">
    <property type="component" value="Unassembled WGS sequence"/>
</dbReference>
<feature type="chain" id="PRO_5036379427" description="Secreted protein" evidence="1">
    <location>
        <begin position="29"/>
        <end position="95"/>
    </location>
</feature>
<dbReference type="Proteomes" id="UP000460718">
    <property type="component" value="Unassembled WGS sequence"/>
</dbReference>
<evidence type="ECO:0000313" key="7">
    <source>
        <dbReference type="EMBL" id="KAE9221778.1"/>
    </source>
</evidence>
<gene>
    <name evidence="9" type="ORF">PF001_g9677</name>
    <name evidence="7" type="ORF">PF002_g15479</name>
    <name evidence="8" type="ORF">PF005_g5626</name>
    <name evidence="6" type="ORF">PF006_g16294</name>
    <name evidence="5" type="ORF">PF007_g6054</name>
    <name evidence="10" type="ORF">PF008_g18105</name>
    <name evidence="2" type="ORF">PF009_g11239</name>
    <name evidence="4" type="ORF">PF010_g10091</name>
    <name evidence="3" type="ORF">PF011_g9313</name>
</gene>
<evidence type="ECO:0000313" key="4">
    <source>
        <dbReference type="EMBL" id="KAE9113403.1"/>
    </source>
</evidence>
<evidence type="ECO:0000313" key="12">
    <source>
        <dbReference type="Proteomes" id="UP000433483"/>
    </source>
</evidence>
<dbReference type="EMBL" id="QXFY01001354">
    <property type="protein sequence ID" value="KAE9320095.1"/>
    <property type="molecule type" value="Genomic_DNA"/>
</dbReference>
<dbReference type="EMBL" id="QXGE01000471">
    <property type="protein sequence ID" value="KAE9311525.1"/>
    <property type="molecule type" value="Genomic_DNA"/>
</dbReference>
<dbReference type="Proteomes" id="UP000441208">
    <property type="component" value="Unassembled WGS sequence"/>
</dbReference>
<evidence type="ECO:0000313" key="19">
    <source>
        <dbReference type="Proteomes" id="UP000488956"/>
    </source>
</evidence>